<evidence type="ECO:0000313" key="2">
    <source>
        <dbReference type="Proteomes" id="UP000001946"/>
    </source>
</evidence>
<name>Q24Z86_DESHY</name>
<reference evidence="1 2" key="1">
    <citation type="journal article" date="2006" name="J. Bacteriol.">
        <title>Complete genome sequence of the dehalorespiring bacterium Desulfitobacterium hafniense Y51 and comparison with Dehalococcoides ethenogenes 195.</title>
        <authorList>
            <person name="Nonaka H."/>
            <person name="Keresztes G."/>
            <person name="Shinoda Y."/>
            <person name="Ikenaga Y."/>
            <person name="Abe M."/>
            <person name="Naito K."/>
            <person name="Inatomi K."/>
            <person name="Furukawa K."/>
            <person name="Inui M."/>
            <person name="Yukawa H."/>
        </authorList>
    </citation>
    <scope>NUCLEOTIDE SEQUENCE [LARGE SCALE GENOMIC DNA]</scope>
    <source>
        <strain evidence="1 2">Y51</strain>
    </source>
</reference>
<dbReference type="HOGENOM" id="CLU_068045_2_1_9"/>
<dbReference type="eggNOG" id="COG1192">
    <property type="taxonomic scope" value="Bacteria"/>
</dbReference>
<dbReference type="Pfam" id="PF19842">
    <property type="entry name" value="YqeC"/>
    <property type="match status" value="1"/>
</dbReference>
<dbReference type="KEGG" id="dsy:DSY0867"/>
<dbReference type="InterPro" id="IPR017587">
    <property type="entry name" value="YqeC"/>
</dbReference>
<gene>
    <name evidence="1" type="ordered locus">DSY0867</name>
</gene>
<protein>
    <recommendedName>
        <fullName evidence="3">Selenium-dependent hydroxylase accessory protein YqeC</fullName>
    </recommendedName>
</protein>
<sequence length="250" mass="26748">MILSDALGLGQEKVIAFVGGGGKTTAMYRLAAQLAEQGSSVIVTTTTKIYMPDPKDVGYTIITQDVKELCIKVKEGLHEYPTVAVGYDLLQEGKLKGVPPQWVEVLAELADYVMVEADGANGKPFKAPADHEPVIPDKTEIVIAVVGSETVGLALNKENVHRPECIRAITGLGMEEILTPDVIATVLLHPAGIFKGTLPGVRKQLIINKVDDEGRLAVAREIGLLALNGGGERVVIARLKKDLPVMELLL</sequence>
<dbReference type="STRING" id="138119.DSY0867"/>
<dbReference type="RefSeq" id="WP_011459386.1">
    <property type="nucleotide sequence ID" value="NC_007907.1"/>
</dbReference>
<dbReference type="NCBIfam" id="TIGR03172">
    <property type="entry name" value="selenium cofactor biosynthesis protein YqeC"/>
    <property type="match status" value="1"/>
</dbReference>
<organism evidence="1 2">
    <name type="scientific">Desulfitobacterium hafniense (strain Y51)</name>
    <dbReference type="NCBI Taxonomy" id="138119"/>
    <lineage>
        <taxon>Bacteria</taxon>
        <taxon>Bacillati</taxon>
        <taxon>Bacillota</taxon>
        <taxon>Clostridia</taxon>
        <taxon>Eubacteriales</taxon>
        <taxon>Desulfitobacteriaceae</taxon>
        <taxon>Desulfitobacterium</taxon>
    </lineage>
</organism>
<evidence type="ECO:0008006" key="3">
    <source>
        <dbReference type="Google" id="ProtNLM"/>
    </source>
</evidence>
<dbReference type="AlphaFoldDB" id="Q24Z86"/>
<keyword evidence="2" id="KW-1185">Reference proteome</keyword>
<dbReference type="EMBL" id="AP008230">
    <property type="protein sequence ID" value="BAE82656.1"/>
    <property type="molecule type" value="Genomic_DNA"/>
</dbReference>
<accession>Q24Z86</accession>
<evidence type="ECO:0000313" key="1">
    <source>
        <dbReference type="EMBL" id="BAE82656.1"/>
    </source>
</evidence>
<dbReference type="Proteomes" id="UP000001946">
    <property type="component" value="Chromosome"/>
</dbReference>
<proteinExistence type="predicted"/>